<proteinExistence type="predicted"/>
<organism evidence="1 2">
    <name type="scientific">Ophiobolus disseminans</name>
    <dbReference type="NCBI Taxonomy" id="1469910"/>
    <lineage>
        <taxon>Eukaryota</taxon>
        <taxon>Fungi</taxon>
        <taxon>Dikarya</taxon>
        <taxon>Ascomycota</taxon>
        <taxon>Pezizomycotina</taxon>
        <taxon>Dothideomycetes</taxon>
        <taxon>Pleosporomycetidae</taxon>
        <taxon>Pleosporales</taxon>
        <taxon>Pleosporineae</taxon>
        <taxon>Phaeosphaeriaceae</taxon>
        <taxon>Ophiobolus</taxon>
    </lineage>
</organism>
<evidence type="ECO:0000313" key="2">
    <source>
        <dbReference type="Proteomes" id="UP000799424"/>
    </source>
</evidence>
<dbReference type="AlphaFoldDB" id="A0A6A7ABN4"/>
<dbReference type="OrthoDB" id="423576at2759"/>
<dbReference type="Proteomes" id="UP000799424">
    <property type="component" value="Unassembled WGS sequence"/>
</dbReference>
<dbReference type="EMBL" id="MU006219">
    <property type="protein sequence ID" value="KAF2830274.1"/>
    <property type="molecule type" value="Genomic_DNA"/>
</dbReference>
<keyword evidence="2" id="KW-1185">Reference proteome</keyword>
<sequence length="297" mass="32284">MEEVRISREAMQRVLEGVAVATKAPECPITPLIQTILGVALLREKLHHGTSASPIELNTIWTLIHDAIITSSTDGGIKFNVSRSAQGCLVVTLCSLITDGKIEELWRLHIWLPDGERGVDAVSVHSHQCFGRSWILAGFGTDVIWDSFDVASSDSSNATHAKYALAWTAADDTSTRAMFMTHQQSSTIRNTGKLVKLQLKGRTMHSRDMSYSIPCNTYHESIVPGGLVHATLFVFDSSRGYAADAPVLGPKEGTEFTQVRETPGITAAKLAEIVESTRIVEAGKRSETSTSDSNSQT</sequence>
<protein>
    <submittedName>
        <fullName evidence="1">Uncharacterized protein</fullName>
    </submittedName>
</protein>
<name>A0A6A7ABN4_9PLEO</name>
<reference evidence="1" key="1">
    <citation type="journal article" date="2020" name="Stud. Mycol.">
        <title>101 Dothideomycetes genomes: a test case for predicting lifestyles and emergence of pathogens.</title>
        <authorList>
            <person name="Haridas S."/>
            <person name="Albert R."/>
            <person name="Binder M."/>
            <person name="Bloem J."/>
            <person name="Labutti K."/>
            <person name="Salamov A."/>
            <person name="Andreopoulos B."/>
            <person name="Baker S."/>
            <person name="Barry K."/>
            <person name="Bills G."/>
            <person name="Bluhm B."/>
            <person name="Cannon C."/>
            <person name="Castanera R."/>
            <person name="Culley D."/>
            <person name="Daum C."/>
            <person name="Ezra D."/>
            <person name="Gonzalez J."/>
            <person name="Henrissat B."/>
            <person name="Kuo A."/>
            <person name="Liang C."/>
            <person name="Lipzen A."/>
            <person name="Lutzoni F."/>
            <person name="Magnuson J."/>
            <person name="Mondo S."/>
            <person name="Nolan M."/>
            <person name="Ohm R."/>
            <person name="Pangilinan J."/>
            <person name="Park H.-J."/>
            <person name="Ramirez L."/>
            <person name="Alfaro M."/>
            <person name="Sun H."/>
            <person name="Tritt A."/>
            <person name="Yoshinaga Y."/>
            <person name="Zwiers L.-H."/>
            <person name="Turgeon B."/>
            <person name="Goodwin S."/>
            <person name="Spatafora J."/>
            <person name="Crous P."/>
            <person name="Grigoriev I."/>
        </authorList>
    </citation>
    <scope>NUCLEOTIDE SEQUENCE</scope>
    <source>
        <strain evidence="1">CBS 113818</strain>
    </source>
</reference>
<gene>
    <name evidence="1" type="ORF">CC86DRAFT_342909</name>
</gene>
<accession>A0A6A7ABN4</accession>
<evidence type="ECO:0000313" key="1">
    <source>
        <dbReference type="EMBL" id="KAF2830274.1"/>
    </source>
</evidence>